<protein>
    <recommendedName>
        <fullName evidence="5">DUF3311 domain-containing protein</fullName>
    </recommendedName>
</protein>
<sequence length="108" mass="11448">MLPAGAAPLSPALTAPPMPMDDQADDIPQGLVVPGLGDESRRAALWAFLVVSVLSGLALVWPVYPLAVDLTPYVFGLPFSFAWTVGWLVVMFVALVLLYRTDAPAPAD</sequence>
<evidence type="ECO:0000313" key="4">
    <source>
        <dbReference type="Proteomes" id="UP000000933"/>
    </source>
</evidence>
<organism evidence="3 4">
    <name type="scientific">Salinibacter ruber (strain M8)</name>
    <dbReference type="NCBI Taxonomy" id="761659"/>
    <lineage>
        <taxon>Bacteria</taxon>
        <taxon>Pseudomonadati</taxon>
        <taxon>Rhodothermota</taxon>
        <taxon>Rhodothermia</taxon>
        <taxon>Rhodothermales</taxon>
        <taxon>Salinibacteraceae</taxon>
        <taxon>Salinibacter</taxon>
    </lineage>
</organism>
<dbReference type="Proteomes" id="UP000000933">
    <property type="component" value="Chromosome"/>
</dbReference>
<dbReference type="EMBL" id="FP565814">
    <property type="protein sequence ID" value="CBH25136.1"/>
    <property type="molecule type" value="Genomic_DNA"/>
</dbReference>
<dbReference type="AlphaFoldDB" id="D5HAT1"/>
<gene>
    <name evidence="3" type="ordered locus">SRM_02215</name>
</gene>
<dbReference type="KEGG" id="srm:SRM_02215"/>
<evidence type="ECO:0000256" key="2">
    <source>
        <dbReference type="SAM" id="Phobius"/>
    </source>
</evidence>
<evidence type="ECO:0000256" key="1">
    <source>
        <dbReference type="SAM" id="MobiDB-lite"/>
    </source>
</evidence>
<feature type="region of interest" description="Disordered" evidence="1">
    <location>
        <begin position="1"/>
        <end position="26"/>
    </location>
</feature>
<feature type="transmembrane region" description="Helical" evidence="2">
    <location>
        <begin position="76"/>
        <end position="99"/>
    </location>
</feature>
<accession>D5HAT1</accession>
<feature type="compositionally biased region" description="Low complexity" evidence="1">
    <location>
        <begin position="1"/>
        <end position="13"/>
    </location>
</feature>
<reference evidence="3 4" key="1">
    <citation type="journal article" date="2010" name="ISME J.">
        <title>Fine-scale evolution: genomic, phenotypic and ecological differentiation in two coexisting Salinibacter ruber strains.</title>
        <authorList>
            <person name="Pena A."/>
            <person name="Teeling H."/>
            <person name="Huerta-Cepas J."/>
            <person name="Santos F."/>
            <person name="Yarza P."/>
            <person name="Brito-Echeverria J."/>
            <person name="Lucio M."/>
            <person name="Schmitt-Kopplin P."/>
            <person name="Meseguer I."/>
            <person name="Schenowitz C."/>
            <person name="Dossat C."/>
            <person name="Barbe V."/>
            <person name="Dopazo J."/>
            <person name="Rossello-Mora R."/>
            <person name="Schuler M."/>
            <person name="Glockner F.O."/>
            <person name="Amann R."/>
            <person name="Gabaldon T."/>
            <person name="Anton J."/>
        </authorList>
    </citation>
    <scope>NUCLEOTIDE SEQUENCE [LARGE SCALE GENOMIC DNA]</scope>
    <source>
        <strain evidence="3 4">M8</strain>
    </source>
</reference>
<evidence type="ECO:0008006" key="5">
    <source>
        <dbReference type="Google" id="ProtNLM"/>
    </source>
</evidence>
<reference evidence="4" key="2">
    <citation type="submission" date="2010-04" db="EMBL/GenBank/DDBJ databases">
        <title>Genome sequence of Salinibacter ruber M8.</title>
        <authorList>
            <consortium name="Genoscope"/>
        </authorList>
    </citation>
    <scope>NUCLEOTIDE SEQUENCE [LARGE SCALE GENOMIC DNA]</scope>
    <source>
        <strain evidence="4">M8</strain>
    </source>
</reference>
<keyword evidence="2" id="KW-0812">Transmembrane</keyword>
<name>D5HAT1_SALRM</name>
<keyword evidence="2" id="KW-0472">Membrane</keyword>
<keyword evidence="2" id="KW-1133">Transmembrane helix</keyword>
<evidence type="ECO:0000313" key="3">
    <source>
        <dbReference type="EMBL" id="CBH25136.1"/>
    </source>
</evidence>
<proteinExistence type="predicted"/>
<feature type="transmembrane region" description="Helical" evidence="2">
    <location>
        <begin position="43"/>
        <end position="64"/>
    </location>
</feature>
<dbReference type="HOGENOM" id="CLU_2195084_0_0_10"/>